<organism evidence="7 8">
    <name type="scientific">Sphingomonas glacialis</name>
    <dbReference type="NCBI Taxonomy" id="658225"/>
    <lineage>
        <taxon>Bacteria</taxon>
        <taxon>Pseudomonadati</taxon>
        <taxon>Pseudomonadota</taxon>
        <taxon>Alphaproteobacteria</taxon>
        <taxon>Sphingomonadales</taxon>
        <taxon>Sphingomonadaceae</taxon>
        <taxon>Sphingomonas</taxon>
    </lineage>
</organism>
<feature type="binding site" evidence="6">
    <location>
        <position position="137"/>
    </location>
    <ligand>
        <name>S-adenosyl-L-methionine</name>
        <dbReference type="ChEBI" id="CHEBI:59789"/>
    </ligand>
</feature>
<dbReference type="EC" id="2.1.1.170" evidence="6"/>
<evidence type="ECO:0000313" key="7">
    <source>
        <dbReference type="EMBL" id="TPG52736.1"/>
    </source>
</evidence>
<gene>
    <name evidence="6" type="primary">rsmG</name>
    <name evidence="7" type="ORF">EAH76_12735</name>
</gene>
<comment type="caution">
    <text evidence="7">The sequence shown here is derived from an EMBL/GenBank/DDBJ whole genome shotgun (WGS) entry which is preliminary data.</text>
</comment>
<dbReference type="OrthoDB" id="9808773at2"/>
<dbReference type="PANTHER" id="PTHR31760:SF0">
    <property type="entry name" value="S-ADENOSYL-L-METHIONINE-DEPENDENT METHYLTRANSFERASES SUPERFAMILY PROTEIN"/>
    <property type="match status" value="1"/>
</dbReference>
<comment type="similarity">
    <text evidence="6">Belongs to the methyltransferase superfamily. RNA methyltransferase RsmG family.</text>
</comment>
<feature type="binding site" evidence="6">
    <location>
        <position position="73"/>
    </location>
    <ligand>
        <name>S-adenosyl-L-methionine</name>
        <dbReference type="ChEBI" id="CHEBI:59789"/>
    </ligand>
</feature>
<keyword evidence="8" id="KW-1185">Reference proteome</keyword>
<protein>
    <recommendedName>
        <fullName evidence="6">Ribosomal RNA small subunit methyltransferase G</fullName>
        <ecNumber evidence="6">2.1.1.170</ecNumber>
    </recommendedName>
    <alternativeName>
        <fullName evidence="6">16S rRNA 7-methylguanosine methyltransferase</fullName>
        <shortName evidence="6">16S rRNA m7G methyltransferase</shortName>
    </alternativeName>
</protein>
<name>A0A502FUE5_9SPHN</name>
<evidence type="ECO:0000256" key="3">
    <source>
        <dbReference type="ARBA" id="ARBA00022603"/>
    </source>
</evidence>
<feature type="binding site" evidence="6">
    <location>
        <begin position="124"/>
        <end position="125"/>
    </location>
    <ligand>
        <name>S-adenosyl-L-methionine</name>
        <dbReference type="ChEBI" id="CHEBI:59789"/>
    </ligand>
</feature>
<comment type="caution">
    <text evidence="6">Lacks conserved residue(s) required for the propagation of feature annotation.</text>
</comment>
<dbReference type="GO" id="GO:0005829">
    <property type="term" value="C:cytosol"/>
    <property type="evidence" value="ECO:0007669"/>
    <property type="project" value="TreeGrafter"/>
</dbReference>
<dbReference type="EMBL" id="RCZC01000003">
    <property type="protein sequence ID" value="TPG52736.1"/>
    <property type="molecule type" value="Genomic_DNA"/>
</dbReference>
<dbReference type="HAMAP" id="MF_00074">
    <property type="entry name" value="16SrRNA_methyltr_G"/>
    <property type="match status" value="1"/>
</dbReference>
<accession>A0A502FUE5</accession>
<proteinExistence type="inferred from homology"/>
<dbReference type="Gene3D" id="3.40.50.150">
    <property type="entry name" value="Vaccinia Virus protein VP39"/>
    <property type="match status" value="1"/>
</dbReference>
<dbReference type="InterPro" id="IPR003682">
    <property type="entry name" value="rRNA_ssu_MeTfrase_G"/>
</dbReference>
<evidence type="ECO:0000313" key="8">
    <source>
        <dbReference type="Proteomes" id="UP000319931"/>
    </source>
</evidence>
<sequence length="204" mass="22196">MTEDEARDWVEHSFGALAVTAMHQLIDIVRAESTRQNLVAPSTLEAMWTRHIVDSAQLVRLAPQDDRLWLDIGSGAGFPGLVVAALTERPVWLVEPRRRRADFLSDAADAMGMGDRVTVKAARIEDVTVEAGIISARAVASLDSLFAWGAKCASSATCWILPKGRSALADIAAAQQVWDGVFHVEHSITDPDSLIVLASRVTRR</sequence>
<dbReference type="Proteomes" id="UP000319931">
    <property type="component" value="Unassembled WGS sequence"/>
</dbReference>
<keyword evidence="5 6" id="KW-0949">S-adenosyl-L-methionine</keyword>
<evidence type="ECO:0000256" key="6">
    <source>
        <dbReference type="HAMAP-Rule" id="MF_00074"/>
    </source>
</evidence>
<keyword evidence="3 6" id="KW-0489">Methyltransferase</keyword>
<feature type="binding site" evidence="6">
    <location>
        <position position="78"/>
    </location>
    <ligand>
        <name>S-adenosyl-L-methionine</name>
        <dbReference type="ChEBI" id="CHEBI:59789"/>
    </ligand>
</feature>
<dbReference type="PANTHER" id="PTHR31760">
    <property type="entry name" value="S-ADENOSYL-L-METHIONINE-DEPENDENT METHYLTRANSFERASES SUPERFAMILY PROTEIN"/>
    <property type="match status" value="1"/>
</dbReference>
<keyword evidence="2 6" id="KW-0698">rRNA processing</keyword>
<dbReference type="RefSeq" id="WP_140850654.1">
    <property type="nucleotide sequence ID" value="NZ_RCZC01000003.1"/>
</dbReference>
<evidence type="ECO:0000256" key="2">
    <source>
        <dbReference type="ARBA" id="ARBA00022552"/>
    </source>
</evidence>
<reference evidence="7 8" key="1">
    <citation type="journal article" date="2019" name="Environ. Microbiol.">
        <title>Species interactions and distinct microbial communities in high Arctic permafrost affected cryosols are associated with the CH4 and CO2 gas fluxes.</title>
        <authorList>
            <person name="Altshuler I."/>
            <person name="Hamel J."/>
            <person name="Turney S."/>
            <person name="Magnuson E."/>
            <person name="Levesque R."/>
            <person name="Greer C."/>
            <person name="Whyte L.G."/>
        </authorList>
    </citation>
    <scope>NUCLEOTIDE SEQUENCE [LARGE SCALE GENOMIC DNA]</scope>
    <source>
        <strain evidence="7 8">E6.1</strain>
    </source>
</reference>
<evidence type="ECO:0000256" key="1">
    <source>
        <dbReference type="ARBA" id="ARBA00022490"/>
    </source>
</evidence>
<keyword evidence="1 6" id="KW-0963">Cytoplasm</keyword>
<dbReference type="GO" id="GO:0070043">
    <property type="term" value="F:rRNA (guanine-N7-)-methyltransferase activity"/>
    <property type="evidence" value="ECO:0007669"/>
    <property type="project" value="UniProtKB-UniRule"/>
</dbReference>
<comment type="catalytic activity">
    <reaction evidence="6">
        <text>guanosine(527) in 16S rRNA + S-adenosyl-L-methionine = N(7)-methylguanosine(527) in 16S rRNA + S-adenosyl-L-homocysteine</text>
        <dbReference type="Rhea" id="RHEA:42732"/>
        <dbReference type="Rhea" id="RHEA-COMP:10209"/>
        <dbReference type="Rhea" id="RHEA-COMP:10210"/>
        <dbReference type="ChEBI" id="CHEBI:57856"/>
        <dbReference type="ChEBI" id="CHEBI:59789"/>
        <dbReference type="ChEBI" id="CHEBI:74269"/>
        <dbReference type="ChEBI" id="CHEBI:74480"/>
        <dbReference type="EC" id="2.1.1.170"/>
    </reaction>
</comment>
<evidence type="ECO:0000256" key="5">
    <source>
        <dbReference type="ARBA" id="ARBA00022691"/>
    </source>
</evidence>
<dbReference type="SUPFAM" id="SSF53335">
    <property type="entry name" value="S-adenosyl-L-methionine-dependent methyltransferases"/>
    <property type="match status" value="1"/>
</dbReference>
<comment type="function">
    <text evidence="6">Specifically methylates the N7 position of guanine in position 527 of 16S rRNA.</text>
</comment>
<dbReference type="InterPro" id="IPR029063">
    <property type="entry name" value="SAM-dependent_MTases_sf"/>
</dbReference>
<keyword evidence="4 6" id="KW-0808">Transferase</keyword>
<dbReference type="AlphaFoldDB" id="A0A502FUE5"/>
<dbReference type="Pfam" id="PF02527">
    <property type="entry name" value="GidB"/>
    <property type="match status" value="1"/>
</dbReference>
<comment type="subcellular location">
    <subcellularLocation>
        <location evidence="6">Cytoplasm</location>
    </subcellularLocation>
</comment>
<evidence type="ECO:0000256" key="4">
    <source>
        <dbReference type="ARBA" id="ARBA00022679"/>
    </source>
</evidence>